<gene>
    <name evidence="1" type="primary">43</name>
    <name evidence="1" type="ORF">PBI_HARLEY_43</name>
</gene>
<accession>A0A346FBY1</accession>
<dbReference type="EMBL" id="MH632119">
    <property type="protein sequence ID" value="AXN53206.1"/>
    <property type="molecule type" value="Genomic_DNA"/>
</dbReference>
<dbReference type="RefSeq" id="YP_009957864.1">
    <property type="nucleotide sequence ID" value="NC_051665.1"/>
</dbReference>
<dbReference type="KEGG" id="vg:60329389"/>
<evidence type="ECO:0000313" key="1">
    <source>
        <dbReference type="EMBL" id="AXN53206.1"/>
    </source>
</evidence>
<sequence length="77" mass="8584">MIAVEPFTACADCPECGVVDVHWLEEPRHAPEGDTPVEIAQLMIARSYALLGFNWFDQPGSVVVRVCRNCGHRWGQT</sequence>
<reference evidence="2" key="1">
    <citation type="submission" date="2018-07" db="EMBL/GenBank/DDBJ databases">
        <authorList>
            <person name="Quirk P.G."/>
            <person name="Krulwich T.A."/>
        </authorList>
    </citation>
    <scope>NUCLEOTIDE SEQUENCE [LARGE SCALE GENOMIC DNA]</scope>
</reference>
<proteinExistence type="predicted"/>
<name>A0A346FBY1_9CAUD</name>
<protein>
    <submittedName>
        <fullName evidence="1">Uncharacterized protein</fullName>
    </submittedName>
</protein>
<dbReference type="Proteomes" id="UP000259984">
    <property type="component" value="Segment"/>
</dbReference>
<dbReference type="GeneID" id="60329389"/>
<evidence type="ECO:0000313" key="2">
    <source>
        <dbReference type="Proteomes" id="UP000259984"/>
    </source>
</evidence>
<keyword evidence="2" id="KW-1185">Reference proteome</keyword>
<organism evidence="1 2">
    <name type="scientific">Mycobacterium phage Harley</name>
    <dbReference type="NCBI Taxonomy" id="2282909"/>
    <lineage>
        <taxon>Viruses</taxon>
        <taxon>Duplodnaviria</taxon>
        <taxon>Heunggongvirae</taxon>
        <taxon>Uroviricota</taxon>
        <taxon>Caudoviricetes</taxon>
        <taxon>Gracegardnervirinae</taxon>
        <taxon>Cheoctovirus</taxon>
        <taxon>Cheoctovirus harley</taxon>
    </lineage>
</organism>